<sequence length="30" mass="3607">MSGGPERLRHVQTQEPLEKKECRIWTPWTL</sequence>
<dbReference type="AlphaFoldDB" id="A0A8J4S2Q3"/>
<accession>A0A8J4S2Q3</accession>
<dbReference type="Proteomes" id="UP000737018">
    <property type="component" value="Unassembled WGS sequence"/>
</dbReference>
<proteinExistence type="predicted"/>
<name>A0A8J4S2Q3_9ROSI</name>
<keyword evidence="2" id="KW-1185">Reference proteome</keyword>
<reference evidence="1" key="1">
    <citation type="submission" date="2020-03" db="EMBL/GenBank/DDBJ databases">
        <title>Castanea mollissima Vanexum genome sequencing.</title>
        <authorList>
            <person name="Staton M."/>
        </authorList>
    </citation>
    <scope>NUCLEOTIDE SEQUENCE</scope>
    <source>
        <tissue evidence="1">Leaf</tissue>
    </source>
</reference>
<organism evidence="1 2">
    <name type="scientific">Castanea mollissima</name>
    <name type="common">Chinese chestnut</name>
    <dbReference type="NCBI Taxonomy" id="60419"/>
    <lineage>
        <taxon>Eukaryota</taxon>
        <taxon>Viridiplantae</taxon>
        <taxon>Streptophyta</taxon>
        <taxon>Embryophyta</taxon>
        <taxon>Tracheophyta</taxon>
        <taxon>Spermatophyta</taxon>
        <taxon>Magnoliopsida</taxon>
        <taxon>eudicotyledons</taxon>
        <taxon>Gunneridae</taxon>
        <taxon>Pentapetalae</taxon>
        <taxon>rosids</taxon>
        <taxon>fabids</taxon>
        <taxon>Fagales</taxon>
        <taxon>Fagaceae</taxon>
        <taxon>Castanea</taxon>
    </lineage>
</organism>
<evidence type="ECO:0000313" key="1">
    <source>
        <dbReference type="EMBL" id="KAF3975443.1"/>
    </source>
</evidence>
<gene>
    <name evidence="1" type="ORF">CMV_001288</name>
</gene>
<evidence type="ECO:0000313" key="2">
    <source>
        <dbReference type="Proteomes" id="UP000737018"/>
    </source>
</evidence>
<feature type="non-terminal residue" evidence="1">
    <location>
        <position position="1"/>
    </location>
</feature>
<protein>
    <submittedName>
        <fullName evidence="1">Uncharacterized protein</fullName>
    </submittedName>
</protein>
<comment type="caution">
    <text evidence="1">The sequence shown here is derived from an EMBL/GenBank/DDBJ whole genome shotgun (WGS) entry which is preliminary data.</text>
</comment>
<dbReference type="EMBL" id="JRKL02000079">
    <property type="protein sequence ID" value="KAF3975443.1"/>
    <property type="molecule type" value="Genomic_DNA"/>
</dbReference>